<proteinExistence type="predicted"/>
<sequence>MTISGPWVLHFSWGCTDDYGRVGLVFDPDGTFSGGGFSGAWRQQDGTLLLRFADGPAQYGGTVTGTAGAGAMSSFDGSPGGCWYLARQGSAGGPGSADSSAGQPADVAGRRLDSAGTAPGAPDGPGTAPGELDAAGNRI</sequence>
<evidence type="ECO:0000256" key="1">
    <source>
        <dbReference type="SAM" id="MobiDB-lite"/>
    </source>
</evidence>
<dbReference type="EMBL" id="JSUH01000003">
    <property type="protein sequence ID" value="KHD98302.1"/>
    <property type="molecule type" value="Genomic_DNA"/>
</dbReference>
<feature type="compositionally biased region" description="Low complexity" evidence="1">
    <location>
        <begin position="96"/>
        <end position="106"/>
    </location>
</feature>
<keyword evidence="3" id="KW-1185">Reference proteome</keyword>
<evidence type="ECO:0000313" key="3">
    <source>
        <dbReference type="Proteomes" id="UP000030466"/>
    </source>
</evidence>
<feature type="compositionally biased region" description="Low complexity" evidence="1">
    <location>
        <begin position="115"/>
        <end position="130"/>
    </location>
</feature>
<evidence type="ECO:0000313" key="2">
    <source>
        <dbReference type="EMBL" id="KHD98302.1"/>
    </source>
</evidence>
<comment type="caution">
    <text evidence="2">The sequence shown here is derived from an EMBL/GenBank/DDBJ whole genome shotgun (WGS) entry which is preliminary data.</text>
</comment>
<name>A0A0A6YCZ6_KOCRO</name>
<gene>
    <name evidence="2" type="ORF">GY22_04355</name>
</gene>
<reference evidence="2 3" key="1">
    <citation type="journal article" date="2003" name="Int. J. Syst. Evol. Microbiol.">
        <title>Kocuria polaris sp. nov., an orange-pigmented psychrophilic bacterium isolated from an Antarctic cyanobacterial mat sample.</title>
        <authorList>
            <person name="Reddy G.S."/>
            <person name="Prakash J.S."/>
            <person name="Prabahar V."/>
            <person name="Matsumoto G.I."/>
            <person name="Stackebrandt E."/>
            <person name="Shivaji S."/>
        </authorList>
    </citation>
    <scope>NUCLEOTIDE SEQUENCE [LARGE SCALE GENOMIC DNA]</scope>
    <source>
        <strain evidence="2 3">CMS 76or</strain>
    </source>
</reference>
<organism evidence="2 3">
    <name type="scientific">Kocuria rosea subsp. polaris</name>
    <dbReference type="NCBI Taxonomy" id="136273"/>
    <lineage>
        <taxon>Bacteria</taxon>
        <taxon>Bacillati</taxon>
        <taxon>Actinomycetota</taxon>
        <taxon>Actinomycetes</taxon>
        <taxon>Micrococcales</taxon>
        <taxon>Micrococcaceae</taxon>
        <taxon>Kocuria</taxon>
    </lineage>
</organism>
<accession>A0A0A6YCZ6</accession>
<dbReference type="RefSeq" id="WP_017831762.1">
    <property type="nucleotide sequence ID" value="NZ_JSUH01000003.1"/>
</dbReference>
<feature type="region of interest" description="Disordered" evidence="1">
    <location>
        <begin position="86"/>
        <end position="139"/>
    </location>
</feature>
<dbReference type="Proteomes" id="UP000030466">
    <property type="component" value="Unassembled WGS sequence"/>
</dbReference>
<dbReference type="AlphaFoldDB" id="A0A0A6YCZ6"/>
<protein>
    <submittedName>
        <fullName evidence="2">Uncharacterized protein</fullName>
    </submittedName>
</protein>
<dbReference type="OrthoDB" id="4883038at2"/>